<proteinExistence type="predicted"/>
<evidence type="ECO:0000313" key="1">
    <source>
        <dbReference type="EMBL" id="NIH95027.1"/>
    </source>
</evidence>
<evidence type="ECO:0008006" key="3">
    <source>
        <dbReference type="Google" id="ProtNLM"/>
    </source>
</evidence>
<dbReference type="RefSeq" id="WP_167157851.1">
    <property type="nucleotide sequence ID" value="NZ_JAANOW010000001.1"/>
</dbReference>
<reference evidence="1 2" key="1">
    <citation type="submission" date="2020-03" db="EMBL/GenBank/DDBJ databases">
        <title>Sequencing the genomes of 1000 actinobacteria strains.</title>
        <authorList>
            <person name="Klenk H.-P."/>
        </authorList>
    </citation>
    <scope>NUCLEOTIDE SEQUENCE [LARGE SCALE GENOMIC DNA]</scope>
    <source>
        <strain evidence="1 2">DSM 44556</strain>
    </source>
</reference>
<organism evidence="1 2">
    <name type="scientific">Mycolicibacterium fluoranthenivorans</name>
    <dbReference type="NCBI Taxonomy" id="258505"/>
    <lineage>
        <taxon>Bacteria</taxon>
        <taxon>Bacillati</taxon>
        <taxon>Actinomycetota</taxon>
        <taxon>Actinomycetes</taxon>
        <taxon>Mycobacteriales</taxon>
        <taxon>Mycobacteriaceae</taxon>
        <taxon>Mycolicibacterium</taxon>
    </lineage>
</organism>
<name>A0A7X5TYG0_9MYCO</name>
<dbReference type="AlphaFoldDB" id="A0A7X5TYG0"/>
<accession>A0A7X5TYG0</accession>
<protein>
    <recommendedName>
        <fullName evidence="3">Sensor domain-containing protein</fullName>
    </recommendedName>
</protein>
<dbReference type="Proteomes" id="UP000547444">
    <property type="component" value="Unassembled WGS sequence"/>
</dbReference>
<gene>
    <name evidence="1" type="ORF">FHU31_001983</name>
</gene>
<comment type="caution">
    <text evidence="1">The sequence shown here is derived from an EMBL/GenBank/DDBJ whole genome shotgun (WGS) entry which is preliminary data.</text>
</comment>
<sequence>MAEPVAQRTPAELSKLFVFPGQAWGKVDIAYATIPGEPRLIGPPDEVCHDDPLRVSSYAGVSSSDQPADLDALVKYSGMHSDNGSDTPVPVVYREHPGVDSFERMRAWGSLCQSRRSAVPQVCKSSGVKPLFVALAATIEGEQVLGYRRFDPVEFGGGHAGHPSCGATARAARTVRVAGLLIHTELAVDTTDGSPDWAPSAAALDEQVAQVITAIQHAQ</sequence>
<dbReference type="EMBL" id="JAANOW010000001">
    <property type="protein sequence ID" value="NIH95027.1"/>
    <property type="molecule type" value="Genomic_DNA"/>
</dbReference>
<keyword evidence="2" id="KW-1185">Reference proteome</keyword>
<evidence type="ECO:0000313" key="2">
    <source>
        <dbReference type="Proteomes" id="UP000547444"/>
    </source>
</evidence>